<keyword evidence="1" id="KW-0472">Membrane</keyword>
<reference evidence="3" key="2">
    <citation type="submission" date="2021-04" db="EMBL/GenBank/DDBJ databases">
        <authorList>
            <person name="Gilroy R."/>
        </authorList>
    </citation>
    <scope>NUCLEOTIDE SEQUENCE</scope>
    <source>
        <strain evidence="3">14324</strain>
    </source>
</reference>
<feature type="transmembrane region" description="Helical" evidence="1">
    <location>
        <begin position="166"/>
        <end position="189"/>
    </location>
</feature>
<dbReference type="InterPro" id="IPR036890">
    <property type="entry name" value="HATPase_C_sf"/>
</dbReference>
<comment type="caution">
    <text evidence="3">The sequence shown here is derived from an EMBL/GenBank/DDBJ whole genome shotgun (WGS) entry which is preliminary data.</text>
</comment>
<evidence type="ECO:0000313" key="4">
    <source>
        <dbReference type="Proteomes" id="UP000824041"/>
    </source>
</evidence>
<feature type="domain" description="Sensor histidine kinase NatK-like C-terminal" evidence="2">
    <location>
        <begin position="330"/>
        <end position="436"/>
    </location>
</feature>
<dbReference type="EMBL" id="DXBU01000017">
    <property type="protein sequence ID" value="HIZ21454.1"/>
    <property type="molecule type" value="Genomic_DNA"/>
</dbReference>
<protein>
    <submittedName>
        <fullName evidence="3">GHKL domain-containing protein</fullName>
    </submittedName>
</protein>
<dbReference type="GO" id="GO:0042802">
    <property type="term" value="F:identical protein binding"/>
    <property type="evidence" value="ECO:0007669"/>
    <property type="project" value="TreeGrafter"/>
</dbReference>
<keyword evidence="1" id="KW-0812">Transmembrane</keyword>
<evidence type="ECO:0000313" key="3">
    <source>
        <dbReference type="EMBL" id="HIZ21454.1"/>
    </source>
</evidence>
<feature type="transmembrane region" description="Helical" evidence="1">
    <location>
        <begin position="101"/>
        <end position="122"/>
    </location>
</feature>
<dbReference type="Proteomes" id="UP000824041">
    <property type="component" value="Unassembled WGS sequence"/>
</dbReference>
<sequence>MKWTPYLAGILPFGELFKGGKLFWWLLCTAGVIFCIYRTVGCFLEIRRRLPARILLMAGCMVTGMMIIYLADMDNLPPAMAVFLAAVWLGCGGSPMKRITIGLIISCTVFTYNALIDNYLLYGLRHNTGTAAEILSGFLRLAFSGVLYICARYFSPKHKDFELSRALWRILLLLTAAPVGIVLCIVLLSRYGEIRNDIQDMALLGLSLFSFAGLLGTTAVLARQKELEEEQNFFRLNEKYYKTLKEQNFEVRRIKHDLANHLQTILSLPKKEREDYIKSLLDNPAAYRTMRYCGDDTVNIILSAKEALMEQKGIEFRLALDIPGPLPIEKTDICAILGNALDNAIEGVSALPEEKDPAGAARYISLEGRYAKGIFALKIENPGKEPALPDRHGLFRTTKKYGELHGYGLLSIKEAVKRYEGNLDARWEEGKFILFLYLHL</sequence>
<name>A0A9D2DR50_9FIRM</name>
<feature type="transmembrane region" description="Helical" evidence="1">
    <location>
        <begin position="134"/>
        <end position="154"/>
    </location>
</feature>
<feature type="transmembrane region" description="Helical" evidence="1">
    <location>
        <begin position="22"/>
        <end position="40"/>
    </location>
</feature>
<dbReference type="SUPFAM" id="SSF55874">
    <property type="entry name" value="ATPase domain of HSP90 chaperone/DNA topoisomerase II/histidine kinase"/>
    <property type="match status" value="1"/>
</dbReference>
<dbReference type="InterPro" id="IPR032834">
    <property type="entry name" value="NatK-like_C"/>
</dbReference>
<evidence type="ECO:0000259" key="2">
    <source>
        <dbReference type="Pfam" id="PF14501"/>
    </source>
</evidence>
<organism evidence="3 4">
    <name type="scientific">Candidatus Blautia faecigallinarum</name>
    <dbReference type="NCBI Taxonomy" id="2838488"/>
    <lineage>
        <taxon>Bacteria</taxon>
        <taxon>Bacillati</taxon>
        <taxon>Bacillota</taxon>
        <taxon>Clostridia</taxon>
        <taxon>Lachnospirales</taxon>
        <taxon>Lachnospiraceae</taxon>
        <taxon>Blautia</taxon>
    </lineage>
</organism>
<accession>A0A9D2DR50</accession>
<dbReference type="AlphaFoldDB" id="A0A9D2DR50"/>
<dbReference type="PANTHER" id="PTHR40448:SF1">
    <property type="entry name" value="TWO-COMPONENT SENSOR HISTIDINE KINASE"/>
    <property type="match status" value="1"/>
</dbReference>
<gene>
    <name evidence="3" type="ORF">IAA21_01470</name>
</gene>
<dbReference type="PANTHER" id="PTHR40448">
    <property type="entry name" value="TWO-COMPONENT SENSOR HISTIDINE KINASE"/>
    <property type="match status" value="1"/>
</dbReference>
<dbReference type="Gene3D" id="3.30.565.10">
    <property type="entry name" value="Histidine kinase-like ATPase, C-terminal domain"/>
    <property type="match status" value="1"/>
</dbReference>
<feature type="transmembrane region" description="Helical" evidence="1">
    <location>
        <begin position="201"/>
        <end position="222"/>
    </location>
</feature>
<evidence type="ECO:0000256" key="1">
    <source>
        <dbReference type="SAM" id="Phobius"/>
    </source>
</evidence>
<feature type="transmembrane region" description="Helical" evidence="1">
    <location>
        <begin position="52"/>
        <end position="70"/>
    </location>
</feature>
<reference evidence="3" key="1">
    <citation type="journal article" date="2021" name="PeerJ">
        <title>Extensive microbial diversity within the chicken gut microbiome revealed by metagenomics and culture.</title>
        <authorList>
            <person name="Gilroy R."/>
            <person name="Ravi A."/>
            <person name="Getino M."/>
            <person name="Pursley I."/>
            <person name="Horton D.L."/>
            <person name="Alikhan N.F."/>
            <person name="Baker D."/>
            <person name="Gharbi K."/>
            <person name="Hall N."/>
            <person name="Watson M."/>
            <person name="Adriaenssens E.M."/>
            <person name="Foster-Nyarko E."/>
            <person name="Jarju S."/>
            <person name="Secka A."/>
            <person name="Antonio M."/>
            <person name="Oren A."/>
            <person name="Chaudhuri R.R."/>
            <person name="La Ragione R."/>
            <person name="Hildebrand F."/>
            <person name="Pallen M.J."/>
        </authorList>
    </citation>
    <scope>NUCLEOTIDE SEQUENCE</scope>
    <source>
        <strain evidence="3">14324</strain>
    </source>
</reference>
<keyword evidence="1" id="KW-1133">Transmembrane helix</keyword>
<proteinExistence type="predicted"/>
<dbReference type="CDD" id="cd16935">
    <property type="entry name" value="HATPase_AgrC-ComD-like"/>
    <property type="match status" value="1"/>
</dbReference>
<dbReference type="Pfam" id="PF14501">
    <property type="entry name" value="HATPase_c_5"/>
    <property type="match status" value="1"/>
</dbReference>